<keyword evidence="4" id="KW-1185">Reference proteome</keyword>
<dbReference type="Proteomes" id="UP000287124">
    <property type="component" value="Unassembled WGS sequence"/>
</dbReference>
<dbReference type="AlphaFoldDB" id="A0A430L9R6"/>
<sequence length="375" mass="43305">MSDPQEPKATEIDCKDDSATSSQTPTNDQGPDNQEAPVEELPIRIEQPNDAYLVRMPSEVILSITEHMDRQSLKSLALTSARLHHTVSDAFYQSFNYETYRQALEAGDFAQIERCIEHNAAPSNVIWTKENAKPQFPFFRARRDLLPHLDHKPINYLDFAFHEGKMTADQCLSVLQRLVENGGDIATTWTDFNDELKPEQIGGRAEFAGRLKHIPHYFLLALLKETDRTKLKGVANIIDYLSTQGFNFPRFISTYKYNWSAGLGIWGRKDYLDFKPLVMHDNRYKGIDSFERRHLVSILTSLRKVEDKIRAQGVSVLRRNTKACLVELTAMLPSYSEESDIPTDSLGNFPETRIHSFSLRVRDDVDSWWYRYMRY</sequence>
<feature type="domain" description="F-box" evidence="2">
    <location>
        <begin position="50"/>
        <end position="95"/>
    </location>
</feature>
<evidence type="ECO:0000256" key="1">
    <source>
        <dbReference type="SAM" id="MobiDB-lite"/>
    </source>
</evidence>
<dbReference type="EMBL" id="MIKF01000310">
    <property type="protein sequence ID" value="RTE72484.1"/>
    <property type="molecule type" value="Genomic_DNA"/>
</dbReference>
<proteinExistence type="predicted"/>
<dbReference type="CDD" id="cd09917">
    <property type="entry name" value="F-box_SF"/>
    <property type="match status" value="1"/>
</dbReference>
<evidence type="ECO:0000259" key="2">
    <source>
        <dbReference type="PROSITE" id="PS50181"/>
    </source>
</evidence>
<dbReference type="InterPro" id="IPR001810">
    <property type="entry name" value="F-box_dom"/>
</dbReference>
<reference evidence="3 4" key="1">
    <citation type="submission" date="2017-06" db="EMBL/GenBank/DDBJ databases">
        <title>Comparative genomic analysis of Ambrosia Fusariam Clade fungi.</title>
        <authorList>
            <person name="Stajich J.E."/>
            <person name="Carrillo J."/>
            <person name="Kijimoto T."/>
            <person name="Eskalen A."/>
            <person name="O'Donnell K."/>
            <person name="Kasson M."/>
        </authorList>
    </citation>
    <scope>NUCLEOTIDE SEQUENCE [LARGE SCALE GENOMIC DNA]</scope>
    <source>
        <strain evidence="3 4">UCR1854</strain>
    </source>
</reference>
<name>A0A430L9R6_9HYPO</name>
<dbReference type="PROSITE" id="PS50181">
    <property type="entry name" value="FBOX"/>
    <property type="match status" value="1"/>
</dbReference>
<evidence type="ECO:0000313" key="4">
    <source>
        <dbReference type="Proteomes" id="UP000287124"/>
    </source>
</evidence>
<feature type="compositionally biased region" description="Polar residues" evidence="1">
    <location>
        <begin position="19"/>
        <end position="32"/>
    </location>
</feature>
<protein>
    <recommendedName>
        <fullName evidence="2">F-box domain-containing protein</fullName>
    </recommendedName>
</protein>
<feature type="compositionally biased region" description="Basic and acidic residues" evidence="1">
    <location>
        <begin position="1"/>
        <end position="18"/>
    </location>
</feature>
<organism evidence="3 4">
    <name type="scientific">Fusarium euwallaceae</name>
    <dbReference type="NCBI Taxonomy" id="1147111"/>
    <lineage>
        <taxon>Eukaryota</taxon>
        <taxon>Fungi</taxon>
        <taxon>Dikarya</taxon>
        <taxon>Ascomycota</taxon>
        <taxon>Pezizomycotina</taxon>
        <taxon>Sordariomycetes</taxon>
        <taxon>Hypocreomycetidae</taxon>
        <taxon>Hypocreales</taxon>
        <taxon>Nectriaceae</taxon>
        <taxon>Fusarium</taxon>
        <taxon>Fusarium solani species complex</taxon>
    </lineage>
</organism>
<feature type="region of interest" description="Disordered" evidence="1">
    <location>
        <begin position="1"/>
        <end position="35"/>
    </location>
</feature>
<gene>
    <name evidence="3" type="ORF">BHE90_013103</name>
</gene>
<accession>A0A430L9R6</accession>
<comment type="caution">
    <text evidence="3">The sequence shown here is derived from an EMBL/GenBank/DDBJ whole genome shotgun (WGS) entry which is preliminary data.</text>
</comment>
<evidence type="ECO:0000313" key="3">
    <source>
        <dbReference type="EMBL" id="RTE72484.1"/>
    </source>
</evidence>